<keyword evidence="1" id="KW-0732">Signal</keyword>
<name>A0A8H3A527_9AGAM</name>
<protein>
    <submittedName>
        <fullName evidence="2">Uncharacterized protein</fullName>
    </submittedName>
</protein>
<dbReference type="EMBL" id="CAJMWX010000158">
    <property type="protein sequence ID" value="CAE6405554.1"/>
    <property type="molecule type" value="Genomic_DNA"/>
</dbReference>
<dbReference type="Proteomes" id="UP000663888">
    <property type="component" value="Unassembled WGS sequence"/>
</dbReference>
<evidence type="ECO:0000313" key="2">
    <source>
        <dbReference type="EMBL" id="CAE6405554.1"/>
    </source>
</evidence>
<comment type="caution">
    <text evidence="2">The sequence shown here is derived from an EMBL/GenBank/DDBJ whole genome shotgun (WGS) entry which is preliminary data.</text>
</comment>
<evidence type="ECO:0000313" key="3">
    <source>
        <dbReference type="Proteomes" id="UP000663888"/>
    </source>
</evidence>
<sequence length="173" mass="18331">MFLSTLARLFTLALVLTLSVVVRGVPIETNANLVVRGTCIEKCTTGTRILANMVDLDSKLQPELKSLDDKYKNGADPSANLANIAALFQESTARMATLDKDQTGELNGKTKDIAALYHSIPAEVAMHTAKWTVADEPKKNILGLPSIGSGLANIVQDVGNWAAGVLNAAGTII</sequence>
<organism evidence="2 3">
    <name type="scientific">Rhizoctonia solani</name>
    <dbReference type="NCBI Taxonomy" id="456999"/>
    <lineage>
        <taxon>Eukaryota</taxon>
        <taxon>Fungi</taxon>
        <taxon>Dikarya</taxon>
        <taxon>Basidiomycota</taxon>
        <taxon>Agaricomycotina</taxon>
        <taxon>Agaricomycetes</taxon>
        <taxon>Cantharellales</taxon>
        <taxon>Ceratobasidiaceae</taxon>
        <taxon>Rhizoctonia</taxon>
    </lineage>
</organism>
<dbReference type="AlphaFoldDB" id="A0A8H3A527"/>
<accession>A0A8H3A527</accession>
<feature type="chain" id="PRO_5034262549" evidence="1">
    <location>
        <begin position="25"/>
        <end position="173"/>
    </location>
</feature>
<reference evidence="2" key="1">
    <citation type="submission" date="2021-01" db="EMBL/GenBank/DDBJ databases">
        <authorList>
            <person name="Kaushik A."/>
        </authorList>
    </citation>
    <scope>NUCLEOTIDE SEQUENCE</scope>
    <source>
        <strain evidence="2">AG4-R118</strain>
    </source>
</reference>
<gene>
    <name evidence="2" type="ORF">RDB_LOCUS7130</name>
</gene>
<feature type="signal peptide" evidence="1">
    <location>
        <begin position="1"/>
        <end position="24"/>
    </location>
</feature>
<evidence type="ECO:0000256" key="1">
    <source>
        <dbReference type="SAM" id="SignalP"/>
    </source>
</evidence>
<proteinExistence type="predicted"/>